<dbReference type="EMBL" id="JBFNQN010000024">
    <property type="protein sequence ID" value="MEW9267789.1"/>
    <property type="molecule type" value="Genomic_DNA"/>
</dbReference>
<dbReference type="RefSeq" id="WP_367641277.1">
    <property type="nucleotide sequence ID" value="NZ_JBFNQN010000024.1"/>
</dbReference>
<sequence length="281" mass="29567">MTSSERVRTGLTAAVQGGDSPLSAADRLCQACVELLDVDGAAISLVHEGTTRGTFGSSNALSRRLDAYQFIYGEGPCLDAVQTRAPVLAEDLTDTGERRWPAFTPSVVEAGVHAIFALPVVVASDSVGALDLFRHGAGPLSTDALSGGLLAARLASLPVLDLITEVNLRAAKGVEEGAQPDPWDQLESLERVEIYQATGFLIAQLNDSTCDDPASSNAPTNSSTARDALVRLRGRAFATGQTASEVSWEILDGRLSIDADGEWRLRGSAGDSGDTRRRGTQ</sequence>
<proteinExistence type="predicted"/>
<dbReference type="Gene3D" id="3.30.450.40">
    <property type="match status" value="1"/>
</dbReference>
<accession>A0ABV3PDR7</accession>
<dbReference type="InterPro" id="IPR003018">
    <property type="entry name" value="GAF"/>
</dbReference>
<gene>
    <name evidence="2" type="ORF">AB1207_23860</name>
</gene>
<organism evidence="2 3">
    <name type="scientific">Kineococcus endophyticus</name>
    <dbReference type="NCBI Taxonomy" id="1181883"/>
    <lineage>
        <taxon>Bacteria</taxon>
        <taxon>Bacillati</taxon>
        <taxon>Actinomycetota</taxon>
        <taxon>Actinomycetes</taxon>
        <taxon>Kineosporiales</taxon>
        <taxon>Kineosporiaceae</taxon>
        <taxon>Kineococcus</taxon>
    </lineage>
</organism>
<protein>
    <submittedName>
        <fullName evidence="2">GAF domain-containing protein</fullName>
    </submittedName>
</protein>
<dbReference type="InterPro" id="IPR029016">
    <property type="entry name" value="GAF-like_dom_sf"/>
</dbReference>
<dbReference type="Pfam" id="PF13185">
    <property type="entry name" value="GAF_2"/>
    <property type="match status" value="1"/>
</dbReference>
<evidence type="ECO:0000313" key="2">
    <source>
        <dbReference type="EMBL" id="MEW9267789.1"/>
    </source>
</evidence>
<reference evidence="2 3" key="1">
    <citation type="submission" date="2024-07" db="EMBL/GenBank/DDBJ databases">
        <authorList>
            <person name="Thanompreechachai J."/>
            <person name="Duangmal K."/>
        </authorList>
    </citation>
    <scope>NUCLEOTIDE SEQUENCE [LARGE SCALE GENOMIC DNA]</scope>
    <source>
        <strain evidence="2 3">KCTC 19886</strain>
    </source>
</reference>
<feature type="domain" description="GAF" evidence="1">
    <location>
        <begin position="24"/>
        <end position="145"/>
    </location>
</feature>
<keyword evidence="3" id="KW-1185">Reference proteome</keyword>
<name>A0ABV3PDR7_9ACTN</name>
<dbReference type="SUPFAM" id="SSF55781">
    <property type="entry name" value="GAF domain-like"/>
    <property type="match status" value="1"/>
</dbReference>
<evidence type="ECO:0000259" key="1">
    <source>
        <dbReference type="Pfam" id="PF13185"/>
    </source>
</evidence>
<dbReference type="Proteomes" id="UP001555826">
    <property type="component" value="Unassembled WGS sequence"/>
</dbReference>
<evidence type="ECO:0000313" key="3">
    <source>
        <dbReference type="Proteomes" id="UP001555826"/>
    </source>
</evidence>
<comment type="caution">
    <text evidence="2">The sequence shown here is derived from an EMBL/GenBank/DDBJ whole genome shotgun (WGS) entry which is preliminary data.</text>
</comment>